<dbReference type="OrthoDB" id="2098993at2759"/>
<dbReference type="RefSeq" id="XP_031025337.1">
    <property type="nucleotide sequence ID" value="XM_031168655.1"/>
</dbReference>
<reference evidence="1 2" key="1">
    <citation type="journal article" date="2019" name="Sci. Rep.">
        <title>Comparative genomics of chytrid fungi reveal insights into the obligate biotrophic and pathogenic lifestyle of Synchytrium endobioticum.</title>
        <authorList>
            <person name="van de Vossenberg B.T.L.H."/>
            <person name="Warris S."/>
            <person name="Nguyen H.D.T."/>
            <person name="van Gent-Pelzer M.P.E."/>
            <person name="Joly D.L."/>
            <person name="van de Geest H.C."/>
            <person name="Bonants P.J.M."/>
            <person name="Smith D.S."/>
            <person name="Levesque C.A."/>
            <person name="van der Lee T.A.J."/>
        </authorList>
    </citation>
    <scope>NUCLEOTIDE SEQUENCE [LARGE SCALE GENOMIC DNA]</scope>
    <source>
        <strain evidence="1 2">JEL517</strain>
    </source>
</reference>
<keyword evidence="2" id="KW-1185">Reference proteome</keyword>
<dbReference type="AlphaFoldDB" id="A0A507C6C2"/>
<organism evidence="1 2">
    <name type="scientific">Synchytrium microbalum</name>
    <dbReference type="NCBI Taxonomy" id="1806994"/>
    <lineage>
        <taxon>Eukaryota</taxon>
        <taxon>Fungi</taxon>
        <taxon>Fungi incertae sedis</taxon>
        <taxon>Chytridiomycota</taxon>
        <taxon>Chytridiomycota incertae sedis</taxon>
        <taxon>Chytridiomycetes</taxon>
        <taxon>Synchytriales</taxon>
        <taxon>Synchytriaceae</taxon>
        <taxon>Synchytrium</taxon>
    </lineage>
</organism>
<dbReference type="GeneID" id="42003952"/>
<dbReference type="EMBL" id="QEAO01000012">
    <property type="protein sequence ID" value="TPX34659.1"/>
    <property type="molecule type" value="Genomic_DNA"/>
</dbReference>
<comment type="caution">
    <text evidence="1">The sequence shown here is derived from an EMBL/GenBank/DDBJ whole genome shotgun (WGS) entry which is preliminary data.</text>
</comment>
<dbReference type="Proteomes" id="UP000319731">
    <property type="component" value="Unassembled WGS sequence"/>
</dbReference>
<sequence length="184" mass="20754">MTTLFGKAIVFSTLTTTATIYAASKYSENLEFIKPITLLNDTPPVFQRIVKTPRRSTQWGLWSRPITQKHASLEAISQALFGSTAYKLELLLSNAKEKASAFKQTPGSKLGNMVVLLRPSEDEVIYEYKAEPDFDFIMYLGIDRCEHECRVNLGFVDWSDSQVQHLGERVYTPLLLDSAARGLK</sequence>
<proteinExistence type="predicted"/>
<gene>
    <name evidence="1" type="ORF">SmJEL517_g02727</name>
</gene>
<accession>A0A507C6C2</accession>
<evidence type="ECO:0000313" key="2">
    <source>
        <dbReference type="Proteomes" id="UP000319731"/>
    </source>
</evidence>
<name>A0A507C6C2_9FUNG</name>
<protein>
    <submittedName>
        <fullName evidence="1">Uncharacterized protein</fullName>
    </submittedName>
</protein>
<evidence type="ECO:0000313" key="1">
    <source>
        <dbReference type="EMBL" id="TPX34659.1"/>
    </source>
</evidence>